<organism evidence="1">
    <name type="scientific">Streptomyces sp. NBC_00060</name>
    <dbReference type="NCBI Taxonomy" id="2975636"/>
    <lineage>
        <taxon>Bacteria</taxon>
        <taxon>Bacillati</taxon>
        <taxon>Actinomycetota</taxon>
        <taxon>Actinomycetes</taxon>
        <taxon>Kitasatosporales</taxon>
        <taxon>Streptomycetaceae</taxon>
        <taxon>Streptomyces</taxon>
    </lineage>
</organism>
<gene>
    <name evidence="1" type="ORF">OHV25_07830</name>
</gene>
<reference evidence="1" key="1">
    <citation type="submission" date="2022-10" db="EMBL/GenBank/DDBJ databases">
        <title>The complete genomes of actinobacterial strains from the NBC collection.</title>
        <authorList>
            <person name="Joergensen T.S."/>
            <person name="Alvarez Arevalo M."/>
            <person name="Sterndorff E.B."/>
            <person name="Faurdal D."/>
            <person name="Vuksanovic O."/>
            <person name="Mourched A.-S."/>
            <person name="Charusanti P."/>
            <person name="Shaw S."/>
            <person name="Blin K."/>
            <person name="Weber T."/>
        </authorList>
    </citation>
    <scope>NUCLEOTIDE SEQUENCE</scope>
    <source>
        <strain evidence="1">NBC_00060</strain>
    </source>
</reference>
<accession>A0AAU2GUM2</accession>
<evidence type="ECO:0000313" key="1">
    <source>
        <dbReference type="EMBL" id="WTU39486.1"/>
    </source>
</evidence>
<sequence>MDSELVFGSFGQMDERQGLFGRPSKSQRALQERAELDVAKLLVSARKQDVTGALRKRITENGLRDARDVLELLKELSGGDEMMARALLPIYSEFARQTARDVRDFGREFGL</sequence>
<dbReference type="EMBL" id="CP108253">
    <property type="protein sequence ID" value="WTU39486.1"/>
    <property type="molecule type" value="Genomic_DNA"/>
</dbReference>
<dbReference type="AlphaFoldDB" id="A0AAU2GUM2"/>
<proteinExistence type="predicted"/>
<protein>
    <submittedName>
        <fullName evidence="1">Uncharacterized protein</fullName>
    </submittedName>
</protein>
<name>A0AAU2GUM2_9ACTN</name>